<dbReference type="CDD" id="cd07725">
    <property type="entry name" value="TTHA1429-like_MBL-fold"/>
    <property type="match status" value="1"/>
</dbReference>
<dbReference type="InterPro" id="IPR050662">
    <property type="entry name" value="Sec-metab_biosynth-thioest"/>
</dbReference>
<keyword evidence="3" id="KW-1185">Reference proteome</keyword>
<dbReference type="InterPro" id="IPR036866">
    <property type="entry name" value="RibonucZ/Hydroxyglut_hydro"/>
</dbReference>
<dbReference type="OrthoDB" id="9802248at2"/>
<proteinExistence type="predicted"/>
<gene>
    <name evidence="2" type="ORF">FDQ92_06695</name>
</gene>
<dbReference type="Gene3D" id="1.10.10.10">
    <property type="entry name" value="Winged helix-like DNA-binding domain superfamily/Winged helix DNA-binding domain"/>
    <property type="match status" value="1"/>
</dbReference>
<feature type="domain" description="Metallo-beta-lactamase" evidence="1">
    <location>
        <begin position="27"/>
        <end position="240"/>
    </location>
</feature>
<evidence type="ECO:0000313" key="2">
    <source>
        <dbReference type="EMBL" id="QCQ21891.1"/>
    </source>
</evidence>
<dbReference type="InterPro" id="IPR036388">
    <property type="entry name" value="WH-like_DNA-bd_sf"/>
</dbReference>
<dbReference type="KEGG" id="dax:FDQ92_06695"/>
<evidence type="ECO:0000259" key="1">
    <source>
        <dbReference type="SMART" id="SM00849"/>
    </source>
</evidence>
<protein>
    <submittedName>
        <fullName evidence="2">MBL fold metallo-hydrolase</fullName>
    </submittedName>
</protein>
<dbReference type="SMART" id="SM00849">
    <property type="entry name" value="Lactamase_B"/>
    <property type="match status" value="1"/>
</dbReference>
<dbReference type="Proteomes" id="UP000298602">
    <property type="component" value="Chromosome"/>
</dbReference>
<evidence type="ECO:0000313" key="3">
    <source>
        <dbReference type="Proteomes" id="UP000298602"/>
    </source>
</evidence>
<dbReference type="PANTHER" id="PTHR23131">
    <property type="entry name" value="ENDORIBONUCLEASE LACTB2"/>
    <property type="match status" value="1"/>
</dbReference>
<reference evidence="2 3" key="1">
    <citation type="submission" date="2019-05" db="EMBL/GenBank/DDBJ databases">
        <title>The Complete Genome Sequence of the n-alkane-degrading Desulfoglaeba alkanexedens ALDC reveals multiple alkylsuccinate synthase gene clusters.</title>
        <authorList>
            <person name="Callaghan A.V."/>
            <person name="Davidova I.A."/>
            <person name="Duncan K.E."/>
            <person name="Morris B."/>
            <person name="McInerney M.J."/>
        </authorList>
    </citation>
    <scope>NUCLEOTIDE SEQUENCE [LARGE SCALE GENOMIC DNA]</scope>
    <source>
        <strain evidence="2 3">ALDC</strain>
    </source>
</reference>
<dbReference type="AlphaFoldDB" id="A0A4V1ERJ8"/>
<dbReference type="InterPro" id="IPR001279">
    <property type="entry name" value="Metallo-B-lactamas"/>
</dbReference>
<accession>A0A4V1ERJ8</accession>
<dbReference type="Gene3D" id="3.60.15.10">
    <property type="entry name" value="Ribonuclease Z/Hydroxyacylglutathione hydrolase-like"/>
    <property type="match status" value="1"/>
</dbReference>
<dbReference type="Pfam" id="PF00753">
    <property type="entry name" value="Lactamase_B"/>
    <property type="match status" value="1"/>
</dbReference>
<name>A0A4V1ERJ8_9BACT</name>
<dbReference type="GO" id="GO:0016787">
    <property type="term" value="F:hydrolase activity"/>
    <property type="evidence" value="ECO:0007669"/>
    <property type="project" value="UniProtKB-KW"/>
</dbReference>
<reference evidence="2 3" key="2">
    <citation type="submission" date="2019-05" db="EMBL/GenBank/DDBJ databases">
        <authorList>
            <person name="Suflita J.M."/>
            <person name="Marks C.R."/>
        </authorList>
    </citation>
    <scope>NUCLEOTIDE SEQUENCE [LARGE SCALE GENOMIC DNA]</scope>
    <source>
        <strain evidence="2 3">ALDC</strain>
    </source>
</reference>
<dbReference type="SUPFAM" id="SSF56281">
    <property type="entry name" value="Metallo-hydrolase/oxidoreductase"/>
    <property type="match status" value="1"/>
</dbReference>
<sequence>MSLVMPLSSGVSRVHTITLPLPFRLKAVNLYLLEDCEGHILIDAGVNTPEASDALDEALRDLDVRWESIHTVFITHYHSDHCGLAALVRKRSRAAVYMAREDFNLLRTFERRPDTMVGPEGFYVEHGMPRKMVGMLGAATALLMDAIVPFRPDRFYRHGEVIARQPFRFLPLHTPGHTVGHTCLFEKNSGLLFSGDHVLDPITPNISACPANPLTNPLGSYLRSLSGLVGLKVSRTLPGHGNPIVDLNGRIRSIHVHHEDRTRRVLEALDAGAGDAFTVSLVIFGDDLDLLERWMAFQEILAHLVWLEDEGRVARTMEGTRVCFRAA</sequence>
<dbReference type="EMBL" id="CP040098">
    <property type="protein sequence ID" value="QCQ21891.1"/>
    <property type="molecule type" value="Genomic_DNA"/>
</dbReference>
<keyword evidence="2" id="KW-0378">Hydrolase</keyword>
<dbReference type="PANTHER" id="PTHR23131:SF4">
    <property type="entry name" value="METALLO-BETA-LACTAMASE SUPERFAMILY POTEIN"/>
    <property type="match status" value="1"/>
</dbReference>
<organism evidence="2 3">
    <name type="scientific">Desulfoglaeba alkanexedens ALDC</name>
    <dbReference type="NCBI Taxonomy" id="980445"/>
    <lineage>
        <taxon>Bacteria</taxon>
        <taxon>Pseudomonadati</taxon>
        <taxon>Thermodesulfobacteriota</taxon>
        <taxon>Syntrophobacteria</taxon>
        <taxon>Syntrophobacterales</taxon>
        <taxon>Syntrophobacteraceae</taxon>
        <taxon>Desulfoglaeba</taxon>
    </lineage>
</organism>